<name>A0AAU6U842_UNCXX</name>
<evidence type="ECO:0008006" key="2">
    <source>
        <dbReference type="Google" id="ProtNLM"/>
    </source>
</evidence>
<reference evidence="1" key="1">
    <citation type="submission" date="2022-03" db="EMBL/GenBank/DDBJ databases">
        <title>Sea Food Isolates.</title>
        <authorList>
            <person name="Li c."/>
        </authorList>
    </citation>
    <scope>NUCLEOTIDE SEQUENCE</scope>
    <source>
        <strain evidence="1">19CA06SA08-2</strain>
    </source>
</reference>
<organism evidence="1">
    <name type="scientific">bacterium 19CA06SA08-2</name>
    <dbReference type="NCBI Taxonomy" id="2920658"/>
    <lineage>
        <taxon>Bacteria</taxon>
    </lineage>
</organism>
<sequence length="75" mass="8204">MDMKVFQAFETVQERARYLLQQEITTKVDIVDLTPVARACIGDINLPIVGAKGETDEQVIAKAKAWLQEAAGGEA</sequence>
<accession>A0AAU6U842</accession>
<dbReference type="AlphaFoldDB" id="A0AAU6U842"/>
<protein>
    <recommendedName>
        <fullName evidence="2">DUF2007 domain-containing protein</fullName>
    </recommendedName>
</protein>
<evidence type="ECO:0000313" key="1">
    <source>
        <dbReference type="EMBL" id="XAG70043.1"/>
    </source>
</evidence>
<gene>
    <name evidence="1" type="ORF">MRM75_03335</name>
</gene>
<dbReference type="EMBL" id="CP095353">
    <property type="protein sequence ID" value="XAG70043.1"/>
    <property type="molecule type" value="Genomic_DNA"/>
</dbReference>
<proteinExistence type="predicted"/>